<keyword evidence="1" id="KW-1133">Transmembrane helix</keyword>
<dbReference type="Proteomes" id="UP000006251">
    <property type="component" value="Unassembled WGS sequence"/>
</dbReference>
<evidence type="ECO:0000256" key="1">
    <source>
        <dbReference type="SAM" id="Phobius"/>
    </source>
</evidence>
<protein>
    <submittedName>
        <fullName evidence="2">Uncharacterized protein</fullName>
    </submittedName>
</protein>
<keyword evidence="1" id="KW-0472">Membrane</keyword>
<dbReference type="InterPro" id="IPR027417">
    <property type="entry name" value="P-loop_NTPase"/>
</dbReference>
<feature type="transmembrane region" description="Helical" evidence="1">
    <location>
        <begin position="26"/>
        <end position="45"/>
    </location>
</feature>
<accession>K6ZPA9</accession>
<evidence type="ECO:0000313" key="3">
    <source>
        <dbReference type="Proteomes" id="UP000006251"/>
    </source>
</evidence>
<gene>
    <name evidence="2" type="ORF">GPAL_3878</name>
</gene>
<dbReference type="AlphaFoldDB" id="K6ZPA9"/>
<comment type="caution">
    <text evidence="2">The sequence shown here is derived from an EMBL/GenBank/DDBJ whole genome shotgun (WGS) entry which is preliminary data.</text>
</comment>
<dbReference type="SUPFAM" id="SSF52540">
    <property type="entry name" value="P-loop containing nucleoside triphosphate hydrolases"/>
    <property type="match status" value="1"/>
</dbReference>
<organism evidence="2 3">
    <name type="scientific">Brumicola pallidula DSM 14239 = ACAM 615</name>
    <dbReference type="NCBI Taxonomy" id="1121922"/>
    <lineage>
        <taxon>Bacteria</taxon>
        <taxon>Pseudomonadati</taxon>
        <taxon>Pseudomonadota</taxon>
        <taxon>Gammaproteobacteria</taxon>
        <taxon>Alteromonadales</taxon>
        <taxon>Alteromonadaceae</taxon>
        <taxon>Brumicola</taxon>
    </lineage>
</organism>
<name>K6ZPA9_9ALTE</name>
<evidence type="ECO:0000313" key="2">
    <source>
        <dbReference type="EMBL" id="GAC30718.1"/>
    </source>
</evidence>
<proteinExistence type="predicted"/>
<keyword evidence="1" id="KW-0812">Transmembrane</keyword>
<keyword evidence="3" id="KW-1185">Reference proteome</keyword>
<dbReference type="EMBL" id="BAEQ01000066">
    <property type="protein sequence ID" value="GAC30718.1"/>
    <property type="molecule type" value="Genomic_DNA"/>
</dbReference>
<sequence length="47" mass="5072">MCTSNLGPDGVGKSTLMGLIAGARNLLLLFAWALYFSLLALHYFVVL</sequence>
<reference evidence="3" key="1">
    <citation type="journal article" date="2014" name="Environ. Microbiol.">
        <title>Comparative genomics of the marine bacterial genus Glaciecola reveals the high degree of genomic diversity and genomic characteristic for cold adaptation.</title>
        <authorList>
            <person name="Qin Q.L."/>
            <person name="Xie B.B."/>
            <person name="Yu Y."/>
            <person name="Shu Y.L."/>
            <person name="Rong J.C."/>
            <person name="Zhang Y.J."/>
            <person name="Zhao D.L."/>
            <person name="Chen X.L."/>
            <person name="Zhang X.Y."/>
            <person name="Chen B."/>
            <person name="Zhou B.C."/>
            <person name="Zhang Y.Z."/>
        </authorList>
    </citation>
    <scope>NUCLEOTIDE SEQUENCE [LARGE SCALE GENOMIC DNA]</scope>
    <source>
        <strain evidence="3">ACAM 615</strain>
    </source>
</reference>